<comment type="caution">
    <text evidence="1">The sequence shown here is derived from an EMBL/GenBank/DDBJ whole genome shotgun (WGS) entry which is preliminary data.</text>
</comment>
<reference evidence="1 2" key="1">
    <citation type="submission" date="2017-11" db="EMBL/GenBank/DDBJ databases">
        <title>Comparitive Functional Genomics of Dry Heat Resistant strains isolated from the Viking Spacecraft.</title>
        <authorList>
            <person name="Seuylemezian A."/>
            <person name="Cooper K."/>
            <person name="Vaishampayan P."/>
        </authorList>
    </citation>
    <scope>NUCLEOTIDE SEQUENCE [LARGE SCALE GENOMIC DNA]</scope>
    <source>
        <strain evidence="1 2">V1-29</strain>
    </source>
</reference>
<accession>A0A2N5M9M9</accession>
<dbReference type="Proteomes" id="UP000234748">
    <property type="component" value="Unassembled WGS sequence"/>
</dbReference>
<dbReference type="EMBL" id="PGUY01000013">
    <property type="protein sequence ID" value="PLT31058.1"/>
    <property type="molecule type" value="Genomic_DNA"/>
</dbReference>
<sequence>MKNILIDNFYYFAIHKFHFAFLENGGESGFAANKVKKGIVKKVYKRNYHKKMVLFIFRCVFRSFSLFYPEQYFPNLKVR</sequence>
<protein>
    <submittedName>
        <fullName evidence="1">Uncharacterized protein</fullName>
    </submittedName>
</protein>
<organism evidence="1 2">
    <name type="scientific">Peribacillus deserti</name>
    <dbReference type="NCBI Taxonomy" id="673318"/>
    <lineage>
        <taxon>Bacteria</taxon>
        <taxon>Bacillati</taxon>
        <taxon>Bacillota</taxon>
        <taxon>Bacilli</taxon>
        <taxon>Bacillales</taxon>
        <taxon>Bacillaceae</taxon>
        <taxon>Peribacillus</taxon>
    </lineage>
</organism>
<proteinExistence type="predicted"/>
<evidence type="ECO:0000313" key="1">
    <source>
        <dbReference type="EMBL" id="PLT31058.1"/>
    </source>
</evidence>
<name>A0A2N5M9M9_9BACI</name>
<evidence type="ECO:0000313" key="2">
    <source>
        <dbReference type="Proteomes" id="UP000234748"/>
    </source>
</evidence>
<gene>
    <name evidence="1" type="ORF">CUU66_04440</name>
</gene>
<dbReference type="AlphaFoldDB" id="A0A2N5M9M9"/>
<keyword evidence="2" id="KW-1185">Reference proteome</keyword>